<sequence>MDDQRTANAIHTIWWQVALGGFLALTAHSVVEAAYARYQLQQVTRQFEADLKAMPSSLLPDAPTPPREHLMPLRQNERCIQGRRFERVQNGWRQINAPC</sequence>
<proteinExistence type="predicted"/>
<evidence type="ECO:0000313" key="3">
    <source>
        <dbReference type="Proteomes" id="UP001605261"/>
    </source>
</evidence>
<reference evidence="2 3" key="1">
    <citation type="submission" date="2024-09" db="EMBL/GenBank/DDBJ databases">
        <authorList>
            <consortium name="All-Russian atlas of soil microorganisms"/>
            <consortium name="as a basis for the search for new antimicrobial producers and enzymes with unique properties"/>
            <person name="Sokolova E.A."/>
            <person name="Voronina E.N."/>
        </authorList>
    </citation>
    <scope>NUCLEOTIDE SEQUENCE [LARGE SCALE GENOMIC DNA]</scope>
    <source>
        <strain evidence="2 3">AF-22b-331.1</strain>
    </source>
</reference>
<keyword evidence="3" id="KW-1185">Reference proteome</keyword>
<dbReference type="Proteomes" id="UP001605261">
    <property type="component" value="Unassembled WGS sequence"/>
</dbReference>
<comment type="caution">
    <text evidence="2">The sequence shown here is derived from an EMBL/GenBank/DDBJ whole genome shotgun (WGS) entry which is preliminary data.</text>
</comment>
<protein>
    <submittedName>
        <fullName evidence="2">Uncharacterized protein</fullName>
    </submittedName>
</protein>
<name>A0ABW7CUS2_9GAMM</name>
<evidence type="ECO:0000313" key="2">
    <source>
        <dbReference type="EMBL" id="MFG6108708.1"/>
    </source>
</evidence>
<evidence type="ECO:0000256" key="1">
    <source>
        <dbReference type="SAM" id="Phobius"/>
    </source>
</evidence>
<keyword evidence="1" id="KW-0812">Transmembrane</keyword>
<dbReference type="EMBL" id="JBHGCJ010000003">
    <property type="protein sequence ID" value="MFG6108708.1"/>
    <property type="molecule type" value="Genomic_DNA"/>
</dbReference>
<dbReference type="RefSeq" id="WP_394162036.1">
    <property type="nucleotide sequence ID" value="NZ_JBHGCJ010000003.1"/>
</dbReference>
<accession>A0ABW7CUS2</accession>
<feature type="transmembrane region" description="Helical" evidence="1">
    <location>
        <begin position="13"/>
        <end position="35"/>
    </location>
</feature>
<organism evidence="2 3">
    <name type="scientific">Stenotrophomonas nematodicola</name>
    <dbReference type="NCBI Taxonomy" id="2656746"/>
    <lineage>
        <taxon>Bacteria</taxon>
        <taxon>Pseudomonadati</taxon>
        <taxon>Pseudomonadota</taxon>
        <taxon>Gammaproteobacteria</taxon>
        <taxon>Lysobacterales</taxon>
        <taxon>Lysobacteraceae</taxon>
        <taxon>Stenotrophomonas</taxon>
    </lineage>
</organism>
<gene>
    <name evidence="2" type="ORF">ACEU0G_002700</name>
</gene>
<keyword evidence="1" id="KW-1133">Transmembrane helix</keyword>
<keyword evidence="1" id="KW-0472">Membrane</keyword>